<keyword evidence="6" id="KW-1185">Reference proteome</keyword>
<evidence type="ECO:0000256" key="3">
    <source>
        <dbReference type="ARBA" id="ARBA00022840"/>
    </source>
</evidence>
<evidence type="ECO:0000259" key="4">
    <source>
        <dbReference type="PROSITE" id="PS50893"/>
    </source>
</evidence>
<dbReference type="RefSeq" id="WP_205147578.1">
    <property type="nucleotide sequence ID" value="NZ_JACLYY010000001.1"/>
</dbReference>
<evidence type="ECO:0000256" key="2">
    <source>
        <dbReference type="ARBA" id="ARBA00022741"/>
    </source>
</evidence>
<keyword evidence="1" id="KW-0813">Transport</keyword>
<proteinExistence type="predicted"/>
<sequence>MRARKDKKMEAVKVTCVKKAFPGPLGPEEVLKGVSFSLEEGSFTALTGCSGSGKTTLLHLLAGYLKADSGTICLLGRHLQDMSPKQAAIFRRRHVSMVFQEAALIPSLTVEENIVLPLVMDTGRLLDQDRLTGILESFSLSGKLGRYPAELSGGERQRCVFARALFSDAELILADEPAAKLDTRQSLELMGALKECAHTWHRTVLMATHNLDLAQICDRELEIRDGVIHFL</sequence>
<evidence type="ECO:0000313" key="5">
    <source>
        <dbReference type="EMBL" id="MBM6736646.1"/>
    </source>
</evidence>
<comment type="caution">
    <text evidence="5">The sequence shown here is derived from an EMBL/GenBank/DDBJ whole genome shotgun (WGS) entry which is preliminary data.</text>
</comment>
<accession>A0ABS2E4U2</accession>
<dbReference type="EMBL" id="JACLYY010000001">
    <property type="protein sequence ID" value="MBM6736646.1"/>
    <property type="molecule type" value="Genomic_DNA"/>
</dbReference>
<dbReference type="InterPro" id="IPR017911">
    <property type="entry name" value="MacB-like_ATP-bd"/>
</dbReference>
<dbReference type="InterPro" id="IPR015854">
    <property type="entry name" value="ABC_transpr_LolD-like"/>
</dbReference>
<feature type="domain" description="ABC transporter" evidence="4">
    <location>
        <begin position="12"/>
        <end position="231"/>
    </location>
</feature>
<keyword evidence="2" id="KW-0547">Nucleotide-binding</keyword>
<dbReference type="CDD" id="cd03255">
    <property type="entry name" value="ABC_MJ0796_LolCDE_FtsE"/>
    <property type="match status" value="1"/>
</dbReference>
<dbReference type="InterPro" id="IPR003593">
    <property type="entry name" value="AAA+_ATPase"/>
</dbReference>
<dbReference type="SUPFAM" id="SSF52540">
    <property type="entry name" value="P-loop containing nucleoside triphosphate hydrolases"/>
    <property type="match status" value="1"/>
</dbReference>
<gene>
    <name evidence="5" type="ORF">H7U36_00785</name>
</gene>
<name>A0ABS2E4U2_9FIRM</name>
<protein>
    <submittedName>
        <fullName evidence="5">ABC transporter ATP-binding protein</fullName>
    </submittedName>
</protein>
<reference evidence="5 6" key="1">
    <citation type="journal article" date="2021" name="Sci. Rep.">
        <title>The distribution of antibiotic resistance genes in chicken gut microbiota commensals.</title>
        <authorList>
            <person name="Juricova H."/>
            <person name="Matiasovicova J."/>
            <person name="Kubasova T."/>
            <person name="Cejkova D."/>
            <person name="Rychlik I."/>
        </authorList>
    </citation>
    <scope>NUCLEOTIDE SEQUENCE [LARGE SCALE GENOMIC DNA]</scope>
    <source>
        <strain evidence="5 6">An773</strain>
    </source>
</reference>
<dbReference type="Gene3D" id="3.40.50.300">
    <property type="entry name" value="P-loop containing nucleotide triphosphate hydrolases"/>
    <property type="match status" value="1"/>
</dbReference>
<keyword evidence="3 5" id="KW-0067">ATP-binding</keyword>
<dbReference type="Pfam" id="PF00005">
    <property type="entry name" value="ABC_tran"/>
    <property type="match status" value="1"/>
</dbReference>
<evidence type="ECO:0000256" key="1">
    <source>
        <dbReference type="ARBA" id="ARBA00022448"/>
    </source>
</evidence>
<dbReference type="InterPro" id="IPR003439">
    <property type="entry name" value="ABC_transporter-like_ATP-bd"/>
</dbReference>
<dbReference type="PROSITE" id="PS50893">
    <property type="entry name" value="ABC_TRANSPORTER_2"/>
    <property type="match status" value="1"/>
</dbReference>
<dbReference type="SMART" id="SM00382">
    <property type="entry name" value="AAA"/>
    <property type="match status" value="1"/>
</dbReference>
<evidence type="ECO:0000313" key="6">
    <source>
        <dbReference type="Proteomes" id="UP000716906"/>
    </source>
</evidence>
<dbReference type="GO" id="GO:0005524">
    <property type="term" value="F:ATP binding"/>
    <property type="evidence" value="ECO:0007669"/>
    <property type="project" value="UniProtKB-KW"/>
</dbReference>
<organism evidence="5 6">
    <name type="scientific">Faecalicatena fissicatena</name>
    <dbReference type="NCBI Taxonomy" id="290055"/>
    <lineage>
        <taxon>Bacteria</taxon>
        <taxon>Bacillati</taxon>
        <taxon>Bacillota</taxon>
        <taxon>Clostridia</taxon>
        <taxon>Lachnospirales</taxon>
        <taxon>Lachnospiraceae</taxon>
        <taxon>Faecalicatena</taxon>
    </lineage>
</organism>
<dbReference type="Proteomes" id="UP000716906">
    <property type="component" value="Unassembled WGS sequence"/>
</dbReference>
<dbReference type="PANTHER" id="PTHR24220">
    <property type="entry name" value="IMPORT ATP-BINDING PROTEIN"/>
    <property type="match status" value="1"/>
</dbReference>
<dbReference type="InterPro" id="IPR027417">
    <property type="entry name" value="P-loop_NTPase"/>
</dbReference>